<dbReference type="Proteomes" id="UP000828390">
    <property type="component" value="Unassembled WGS sequence"/>
</dbReference>
<protein>
    <submittedName>
        <fullName evidence="1">Uncharacterized protein</fullName>
    </submittedName>
</protein>
<evidence type="ECO:0000313" key="1">
    <source>
        <dbReference type="EMBL" id="KAH3797365.1"/>
    </source>
</evidence>
<reference evidence="1" key="2">
    <citation type="submission" date="2020-11" db="EMBL/GenBank/DDBJ databases">
        <authorList>
            <person name="McCartney M.A."/>
            <person name="Auch B."/>
            <person name="Kono T."/>
            <person name="Mallez S."/>
            <person name="Becker A."/>
            <person name="Gohl D.M."/>
            <person name="Silverstein K.A.T."/>
            <person name="Koren S."/>
            <person name="Bechman K.B."/>
            <person name="Herman A."/>
            <person name="Abrahante J.E."/>
            <person name="Garbe J."/>
        </authorList>
    </citation>
    <scope>NUCLEOTIDE SEQUENCE</scope>
    <source>
        <strain evidence="1">Duluth1</strain>
        <tissue evidence="1">Whole animal</tissue>
    </source>
</reference>
<comment type="caution">
    <text evidence="1">The sequence shown here is derived from an EMBL/GenBank/DDBJ whole genome shotgun (WGS) entry which is preliminary data.</text>
</comment>
<dbReference type="EMBL" id="JAIWYP010000007">
    <property type="protein sequence ID" value="KAH3797365.1"/>
    <property type="molecule type" value="Genomic_DNA"/>
</dbReference>
<gene>
    <name evidence="1" type="ORF">DPMN_150945</name>
</gene>
<reference evidence="1" key="1">
    <citation type="journal article" date="2019" name="bioRxiv">
        <title>The Genome of the Zebra Mussel, Dreissena polymorpha: A Resource for Invasive Species Research.</title>
        <authorList>
            <person name="McCartney M.A."/>
            <person name="Auch B."/>
            <person name="Kono T."/>
            <person name="Mallez S."/>
            <person name="Zhang Y."/>
            <person name="Obille A."/>
            <person name="Becker A."/>
            <person name="Abrahante J.E."/>
            <person name="Garbe J."/>
            <person name="Badalamenti J.P."/>
            <person name="Herman A."/>
            <person name="Mangelson H."/>
            <person name="Liachko I."/>
            <person name="Sullivan S."/>
            <person name="Sone E.D."/>
            <person name="Koren S."/>
            <person name="Silverstein K.A.T."/>
            <person name="Beckman K.B."/>
            <person name="Gohl D.M."/>
        </authorList>
    </citation>
    <scope>NUCLEOTIDE SEQUENCE</scope>
    <source>
        <strain evidence="1">Duluth1</strain>
        <tissue evidence="1">Whole animal</tissue>
    </source>
</reference>
<sequence length="103" mass="11760">MHSLPFTNVCFSSNAIPTSDISERFRKRLRGDNLTLTCSYEEKQSDQVTVCKWSEIPRGVDYPISRMYLLYNQSTCIKTFPGGNQYGYGCQRNTVLSTAIFNV</sequence>
<keyword evidence="2" id="KW-1185">Reference proteome</keyword>
<proteinExistence type="predicted"/>
<dbReference type="AlphaFoldDB" id="A0A9D4FEP4"/>
<evidence type="ECO:0000313" key="2">
    <source>
        <dbReference type="Proteomes" id="UP000828390"/>
    </source>
</evidence>
<organism evidence="1 2">
    <name type="scientific">Dreissena polymorpha</name>
    <name type="common">Zebra mussel</name>
    <name type="synonym">Mytilus polymorpha</name>
    <dbReference type="NCBI Taxonomy" id="45954"/>
    <lineage>
        <taxon>Eukaryota</taxon>
        <taxon>Metazoa</taxon>
        <taxon>Spiralia</taxon>
        <taxon>Lophotrochozoa</taxon>
        <taxon>Mollusca</taxon>
        <taxon>Bivalvia</taxon>
        <taxon>Autobranchia</taxon>
        <taxon>Heteroconchia</taxon>
        <taxon>Euheterodonta</taxon>
        <taxon>Imparidentia</taxon>
        <taxon>Neoheterodontei</taxon>
        <taxon>Myida</taxon>
        <taxon>Dreissenoidea</taxon>
        <taxon>Dreissenidae</taxon>
        <taxon>Dreissena</taxon>
    </lineage>
</organism>
<name>A0A9D4FEP4_DREPO</name>
<accession>A0A9D4FEP4</accession>